<dbReference type="PANTHER" id="PTHR11945">
    <property type="entry name" value="MADS BOX PROTEIN"/>
    <property type="match status" value="1"/>
</dbReference>
<evidence type="ECO:0000256" key="3">
    <source>
        <dbReference type="ARBA" id="ARBA00023125"/>
    </source>
</evidence>
<dbReference type="GO" id="GO:0000981">
    <property type="term" value="F:DNA-binding transcription factor activity, RNA polymerase II-specific"/>
    <property type="evidence" value="ECO:0007669"/>
    <property type="project" value="TreeGrafter"/>
</dbReference>
<dbReference type="GO" id="GO:0000978">
    <property type="term" value="F:RNA polymerase II cis-regulatory region sequence-specific DNA binding"/>
    <property type="evidence" value="ECO:0007669"/>
    <property type="project" value="TreeGrafter"/>
</dbReference>
<evidence type="ECO:0000313" key="8">
    <source>
        <dbReference type="EMBL" id="KAK6919862.1"/>
    </source>
</evidence>
<sequence>MTRKRKATFRKRKAGLLKKNQEISTIYGVDANAIIYSPSDHEPEVWPSNGGVRDVVAKFKKLCEIDQSKQKMNQDSLLRQMIKMADEQLKKQRRVNREKELELSNLVQAVAWRKSS</sequence>
<dbReference type="Gene3D" id="3.40.1810.10">
    <property type="entry name" value="Transcription factor, MADS-box"/>
    <property type="match status" value="1"/>
</dbReference>
<keyword evidence="3" id="KW-0238">DNA-binding</keyword>
<organism evidence="8 9">
    <name type="scientific">Dillenia turbinata</name>
    <dbReference type="NCBI Taxonomy" id="194707"/>
    <lineage>
        <taxon>Eukaryota</taxon>
        <taxon>Viridiplantae</taxon>
        <taxon>Streptophyta</taxon>
        <taxon>Embryophyta</taxon>
        <taxon>Tracheophyta</taxon>
        <taxon>Spermatophyta</taxon>
        <taxon>Magnoliopsida</taxon>
        <taxon>eudicotyledons</taxon>
        <taxon>Gunneridae</taxon>
        <taxon>Pentapetalae</taxon>
        <taxon>Dilleniales</taxon>
        <taxon>Dilleniaceae</taxon>
        <taxon>Dillenia</taxon>
    </lineage>
</organism>
<evidence type="ECO:0000256" key="1">
    <source>
        <dbReference type="ARBA" id="ARBA00004123"/>
    </source>
</evidence>
<feature type="domain" description="MADS-box" evidence="7">
    <location>
        <begin position="1"/>
        <end position="39"/>
    </location>
</feature>
<evidence type="ECO:0000256" key="2">
    <source>
        <dbReference type="ARBA" id="ARBA00023015"/>
    </source>
</evidence>
<gene>
    <name evidence="8" type="ORF">RJ641_015766</name>
</gene>
<evidence type="ECO:0000259" key="7">
    <source>
        <dbReference type="PROSITE" id="PS50066"/>
    </source>
</evidence>
<accession>A0AAN8Z0I8</accession>
<comment type="caution">
    <text evidence="8">The sequence shown here is derived from an EMBL/GenBank/DDBJ whole genome shotgun (WGS) entry which is preliminary data.</text>
</comment>
<name>A0AAN8Z0I8_9MAGN</name>
<protein>
    <submittedName>
        <fullName evidence="8">Transcription factor, MADS-box</fullName>
    </submittedName>
</protein>
<dbReference type="FunFam" id="3.40.1810.10:FF:000024">
    <property type="entry name" value="Agamous-like MADS-box protein AGL80"/>
    <property type="match status" value="1"/>
</dbReference>
<dbReference type="Proteomes" id="UP001370490">
    <property type="component" value="Unassembled WGS sequence"/>
</dbReference>
<proteinExistence type="predicted"/>
<dbReference type="GO" id="GO:0005634">
    <property type="term" value="C:nucleus"/>
    <property type="evidence" value="ECO:0007669"/>
    <property type="project" value="UniProtKB-SubCell"/>
</dbReference>
<keyword evidence="9" id="KW-1185">Reference proteome</keyword>
<dbReference type="AlphaFoldDB" id="A0AAN8Z0I8"/>
<dbReference type="InterPro" id="IPR036879">
    <property type="entry name" value="TF_MADSbox_sf"/>
</dbReference>
<evidence type="ECO:0000256" key="5">
    <source>
        <dbReference type="ARBA" id="ARBA00023242"/>
    </source>
</evidence>
<dbReference type="PROSITE" id="PS50066">
    <property type="entry name" value="MADS_BOX_2"/>
    <property type="match status" value="1"/>
</dbReference>
<evidence type="ECO:0000313" key="9">
    <source>
        <dbReference type="Proteomes" id="UP001370490"/>
    </source>
</evidence>
<comment type="subcellular location">
    <subcellularLocation>
        <location evidence="1">Nucleus</location>
    </subcellularLocation>
</comment>
<keyword evidence="2" id="KW-0805">Transcription regulation</keyword>
<dbReference type="SMART" id="SM00432">
    <property type="entry name" value="MADS"/>
    <property type="match status" value="1"/>
</dbReference>
<dbReference type="GO" id="GO:0046983">
    <property type="term" value="F:protein dimerization activity"/>
    <property type="evidence" value="ECO:0007669"/>
    <property type="project" value="InterPro"/>
</dbReference>
<evidence type="ECO:0000256" key="4">
    <source>
        <dbReference type="ARBA" id="ARBA00023163"/>
    </source>
</evidence>
<reference evidence="8 9" key="1">
    <citation type="submission" date="2023-12" db="EMBL/GenBank/DDBJ databases">
        <title>A high-quality genome assembly for Dillenia turbinata (Dilleniales).</title>
        <authorList>
            <person name="Chanderbali A."/>
        </authorList>
    </citation>
    <scope>NUCLEOTIDE SEQUENCE [LARGE SCALE GENOMIC DNA]</scope>
    <source>
        <strain evidence="8">LSX21</strain>
        <tissue evidence="8">Leaf</tissue>
    </source>
</reference>
<dbReference type="SUPFAM" id="SSF55455">
    <property type="entry name" value="SRF-like"/>
    <property type="match status" value="1"/>
</dbReference>
<keyword evidence="5" id="KW-0539">Nucleus</keyword>
<dbReference type="PANTHER" id="PTHR11945:SF387">
    <property type="entry name" value="AGAMOUS-LIKE MADS-BOX PROTEIN AGL80"/>
    <property type="match status" value="1"/>
</dbReference>
<dbReference type="InterPro" id="IPR002100">
    <property type="entry name" value="TF_MADSbox"/>
</dbReference>
<dbReference type="Pfam" id="PF00319">
    <property type="entry name" value="SRF-TF"/>
    <property type="match status" value="1"/>
</dbReference>
<dbReference type="EMBL" id="JBAMMX010000021">
    <property type="protein sequence ID" value="KAK6919862.1"/>
    <property type="molecule type" value="Genomic_DNA"/>
</dbReference>
<keyword evidence="4" id="KW-0804">Transcription</keyword>
<feature type="coiled-coil region" evidence="6">
    <location>
        <begin position="82"/>
        <end position="109"/>
    </location>
</feature>
<evidence type="ECO:0000256" key="6">
    <source>
        <dbReference type="SAM" id="Coils"/>
    </source>
</evidence>
<keyword evidence="6" id="KW-0175">Coiled coil</keyword>